<dbReference type="GeneID" id="54546102"/>
<dbReference type="EMBL" id="ML986485">
    <property type="protein sequence ID" value="KAF2279915.1"/>
    <property type="molecule type" value="Genomic_DNA"/>
</dbReference>
<keyword evidence="2" id="KW-1185">Reference proteome</keyword>
<dbReference type="RefSeq" id="XP_033657454.1">
    <property type="nucleotide sequence ID" value="XM_033792927.1"/>
</dbReference>
<accession>A0A6A6JUJ4</accession>
<organism evidence="1 2">
    <name type="scientific">Westerdykella ornata</name>
    <dbReference type="NCBI Taxonomy" id="318751"/>
    <lineage>
        <taxon>Eukaryota</taxon>
        <taxon>Fungi</taxon>
        <taxon>Dikarya</taxon>
        <taxon>Ascomycota</taxon>
        <taxon>Pezizomycotina</taxon>
        <taxon>Dothideomycetes</taxon>
        <taxon>Pleosporomycetidae</taxon>
        <taxon>Pleosporales</taxon>
        <taxon>Sporormiaceae</taxon>
        <taxon>Westerdykella</taxon>
    </lineage>
</organism>
<name>A0A6A6JUJ4_WESOR</name>
<protein>
    <submittedName>
        <fullName evidence="1">Uncharacterized protein</fullName>
    </submittedName>
</protein>
<dbReference type="Proteomes" id="UP000800097">
    <property type="component" value="Unassembled WGS sequence"/>
</dbReference>
<gene>
    <name evidence="1" type="ORF">EI97DRAFT_105481</name>
</gene>
<proteinExistence type="predicted"/>
<reference evidence="1" key="1">
    <citation type="journal article" date="2020" name="Stud. Mycol.">
        <title>101 Dothideomycetes genomes: a test case for predicting lifestyles and emergence of pathogens.</title>
        <authorList>
            <person name="Haridas S."/>
            <person name="Albert R."/>
            <person name="Binder M."/>
            <person name="Bloem J."/>
            <person name="Labutti K."/>
            <person name="Salamov A."/>
            <person name="Andreopoulos B."/>
            <person name="Baker S."/>
            <person name="Barry K."/>
            <person name="Bills G."/>
            <person name="Bluhm B."/>
            <person name="Cannon C."/>
            <person name="Castanera R."/>
            <person name="Culley D."/>
            <person name="Daum C."/>
            <person name="Ezra D."/>
            <person name="Gonzalez J."/>
            <person name="Henrissat B."/>
            <person name="Kuo A."/>
            <person name="Liang C."/>
            <person name="Lipzen A."/>
            <person name="Lutzoni F."/>
            <person name="Magnuson J."/>
            <person name="Mondo S."/>
            <person name="Nolan M."/>
            <person name="Ohm R."/>
            <person name="Pangilinan J."/>
            <person name="Park H.-J."/>
            <person name="Ramirez L."/>
            <person name="Alfaro M."/>
            <person name="Sun H."/>
            <person name="Tritt A."/>
            <person name="Yoshinaga Y."/>
            <person name="Zwiers L.-H."/>
            <person name="Turgeon B."/>
            <person name="Goodwin S."/>
            <person name="Spatafora J."/>
            <person name="Crous P."/>
            <person name="Grigoriev I."/>
        </authorList>
    </citation>
    <scope>NUCLEOTIDE SEQUENCE</scope>
    <source>
        <strain evidence="1">CBS 379.55</strain>
    </source>
</reference>
<evidence type="ECO:0000313" key="2">
    <source>
        <dbReference type="Proteomes" id="UP000800097"/>
    </source>
</evidence>
<dbReference type="OrthoDB" id="2922289at2759"/>
<evidence type="ECO:0000313" key="1">
    <source>
        <dbReference type="EMBL" id="KAF2279915.1"/>
    </source>
</evidence>
<dbReference type="PANTHER" id="PTHR40788:SF2">
    <property type="entry name" value="CLR5 DOMAIN-CONTAINING PROTEIN"/>
    <property type="match status" value="1"/>
</dbReference>
<dbReference type="PANTHER" id="PTHR40788">
    <property type="entry name" value="CLR5 DOMAIN-CONTAINING PROTEIN-RELATED"/>
    <property type="match status" value="1"/>
</dbReference>
<sequence>MSEEVMSNYSALHDLVIRHEETIRQRWLDMSNGDREKVLTLAWPDISKTHGLDKRLLLHHQCHCRRRGRFVQDLTSLRNNSLPFLLPHVNIEDLLLPSTFLLFLHSRGRHSPTTFAHTELVHCPLSGWDDEDLRLRFGGVVWVEGGGGCLCWSRGAGCPKARGRMWIR</sequence>
<dbReference type="AlphaFoldDB" id="A0A6A6JUJ4"/>